<protein>
    <submittedName>
        <fullName evidence="1">Uncharacterized protein</fullName>
    </submittedName>
</protein>
<dbReference type="Proteomes" id="UP001187192">
    <property type="component" value="Unassembled WGS sequence"/>
</dbReference>
<evidence type="ECO:0000313" key="1">
    <source>
        <dbReference type="EMBL" id="GMN74279.1"/>
    </source>
</evidence>
<evidence type="ECO:0000313" key="2">
    <source>
        <dbReference type="Proteomes" id="UP001187192"/>
    </source>
</evidence>
<dbReference type="AlphaFoldDB" id="A0AA88ENX9"/>
<keyword evidence="2" id="KW-1185">Reference proteome</keyword>
<reference evidence="1" key="1">
    <citation type="submission" date="2023-07" db="EMBL/GenBank/DDBJ databases">
        <title>draft genome sequence of fig (Ficus carica).</title>
        <authorList>
            <person name="Takahashi T."/>
            <person name="Nishimura K."/>
        </authorList>
    </citation>
    <scope>NUCLEOTIDE SEQUENCE</scope>
</reference>
<name>A0AA88ENX9_FICCA</name>
<accession>A0AA88ENX9</accession>
<organism evidence="1 2">
    <name type="scientific">Ficus carica</name>
    <name type="common">Common fig</name>
    <dbReference type="NCBI Taxonomy" id="3494"/>
    <lineage>
        <taxon>Eukaryota</taxon>
        <taxon>Viridiplantae</taxon>
        <taxon>Streptophyta</taxon>
        <taxon>Embryophyta</taxon>
        <taxon>Tracheophyta</taxon>
        <taxon>Spermatophyta</taxon>
        <taxon>Magnoliopsida</taxon>
        <taxon>eudicotyledons</taxon>
        <taxon>Gunneridae</taxon>
        <taxon>Pentapetalae</taxon>
        <taxon>rosids</taxon>
        <taxon>fabids</taxon>
        <taxon>Rosales</taxon>
        <taxon>Moraceae</taxon>
        <taxon>Ficeae</taxon>
        <taxon>Ficus</taxon>
    </lineage>
</organism>
<dbReference type="EMBL" id="BTGU01013437">
    <property type="protein sequence ID" value="GMN74279.1"/>
    <property type="molecule type" value="Genomic_DNA"/>
</dbReference>
<proteinExistence type="predicted"/>
<comment type="caution">
    <text evidence="1">The sequence shown here is derived from an EMBL/GenBank/DDBJ whole genome shotgun (WGS) entry which is preliminary data.</text>
</comment>
<gene>
    <name evidence="1" type="ORF">TIFTF001_053825</name>
</gene>
<sequence>MTRQRSGFRIGVRFRNDGRALFLRMHYGTGVGVGFRNRNRGRVSRQRSGLGYETEVGVGFRDGGSGSGSKSDFEIRVGPILEQGSSLGFGVGVEVGSLGWVSRWGSGSSWVSGRGSRLGFEVRGWGSGWR</sequence>